<feature type="domain" description="Beta-lactamase-related" evidence="1">
    <location>
        <begin position="20"/>
        <end position="352"/>
    </location>
</feature>
<reference evidence="2" key="2">
    <citation type="submission" date="2020-09" db="EMBL/GenBank/DDBJ databases">
        <authorList>
            <person name="Sun Q."/>
            <person name="Zhou Y."/>
        </authorList>
    </citation>
    <scope>NUCLEOTIDE SEQUENCE</scope>
    <source>
        <strain evidence="2">CGMCC 4.7306</strain>
    </source>
</reference>
<dbReference type="RefSeq" id="WP_188896166.1">
    <property type="nucleotide sequence ID" value="NZ_BMMZ01000007.1"/>
</dbReference>
<sequence length="376" mass="40756">MTTTTLESPALAAALDALHHSGVPGAIAEIRTPEGIWSGAAGVRDLETGTPATPDLQHRVGSVTKSFTAVAVLRQVEQGELELDAPVGRYLPDLVPGERGDRITVRMLINHTSGLPEYLPYAYPSLRAFPRLAQTTPDSLVETRFRRWDPLELIKLGVEAPPTGRPGDTPGVYSNTNYLLLGQLLQRITGLPAETVITRDVIEPAGLQHTFFPTRPELITRHTGLYESWFGMFDPPEDFSVFDMSWVGVAASLVSTVSDLNEFFAQLITGQVISPAPLAQMQRTNAVVSFEQTLIDYGLGLLRKEIPGVGTLWGHDGTVWGGGTIALSSADGTRQLALAINRQRWNSLDADGRPAPHPIDRALNGFLQVGLNALRS</sequence>
<evidence type="ECO:0000313" key="3">
    <source>
        <dbReference type="Proteomes" id="UP000613840"/>
    </source>
</evidence>
<keyword evidence="3" id="KW-1185">Reference proteome</keyword>
<comment type="caution">
    <text evidence="2">The sequence shown here is derived from an EMBL/GenBank/DDBJ whole genome shotgun (WGS) entry which is preliminary data.</text>
</comment>
<dbReference type="InterPro" id="IPR012338">
    <property type="entry name" value="Beta-lactam/transpept-like"/>
</dbReference>
<dbReference type="EMBL" id="BMMZ01000007">
    <property type="protein sequence ID" value="GGL69141.1"/>
    <property type="molecule type" value="Genomic_DNA"/>
</dbReference>
<dbReference type="SUPFAM" id="SSF56601">
    <property type="entry name" value="beta-lactamase/transpeptidase-like"/>
    <property type="match status" value="1"/>
</dbReference>
<proteinExistence type="predicted"/>
<keyword evidence="2" id="KW-0378">Hydrolase</keyword>
<dbReference type="AlphaFoldDB" id="A0A917W4Y6"/>
<dbReference type="PANTHER" id="PTHR46825">
    <property type="entry name" value="D-ALANYL-D-ALANINE-CARBOXYPEPTIDASE/ENDOPEPTIDASE AMPH"/>
    <property type="match status" value="1"/>
</dbReference>
<organism evidence="2 3">
    <name type="scientific">Microlunatus endophyticus</name>
    <dbReference type="NCBI Taxonomy" id="1716077"/>
    <lineage>
        <taxon>Bacteria</taxon>
        <taxon>Bacillati</taxon>
        <taxon>Actinomycetota</taxon>
        <taxon>Actinomycetes</taxon>
        <taxon>Propionibacteriales</taxon>
        <taxon>Propionibacteriaceae</taxon>
        <taxon>Microlunatus</taxon>
    </lineage>
</organism>
<protein>
    <submittedName>
        <fullName evidence="2">Hydrolase</fullName>
    </submittedName>
</protein>
<accession>A0A917W4Y6</accession>
<dbReference type="Gene3D" id="3.40.710.10">
    <property type="entry name" value="DD-peptidase/beta-lactamase superfamily"/>
    <property type="match status" value="1"/>
</dbReference>
<dbReference type="InterPro" id="IPR050491">
    <property type="entry name" value="AmpC-like"/>
</dbReference>
<name>A0A917W4Y6_9ACTN</name>
<evidence type="ECO:0000313" key="2">
    <source>
        <dbReference type="EMBL" id="GGL69141.1"/>
    </source>
</evidence>
<gene>
    <name evidence="2" type="ORF">GCM10011575_29750</name>
</gene>
<evidence type="ECO:0000259" key="1">
    <source>
        <dbReference type="Pfam" id="PF00144"/>
    </source>
</evidence>
<reference evidence="2" key="1">
    <citation type="journal article" date="2014" name="Int. J. Syst. Evol. Microbiol.">
        <title>Complete genome sequence of Corynebacterium casei LMG S-19264T (=DSM 44701T), isolated from a smear-ripened cheese.</title>
        <authorList>
            <consortium name="US DOE Joint Genome Institute (JGI-PGF)"/>
            <person name="Walter F."/>
            <person name="Albersmeier A."/>
            <person name="Kalinowski J."/>
            <person name="Ruckert C."/>
        </authorList>
    </citation>
    <scope>NUCLEOTIDE SEQUENCE</scope>
    <source>
        <strain evidence="2">CGMCC 4.7306</strain>
    </source>
</reference>
<dbReference type="InterPro" id="IPR001466">
    <property type="entry name" value="Beta-lactam-related"/>
</dbReference>
<dbReference type="Proteomes" id="UP000613840">
    <property type="component" value="Unassembled WGS sequence"/>
</dbReference>
<dbReference type="PANTHER" id="PTHR46825:SF7">
    <property type="entry name" value="D-ALANYL-D-ALANINE CARBOXYPEPTIDASE"/>
    <property type="match status" value="1"/>
</dbReference>
<dbReference type="Pfam" id="PF00144">
    <property type="entry name" value="Beta-lactamase"/>
    <property type="match status" value="1"/>
</dbReference>
<dbReference type="GO" id="GO:0016787">
    <property type="term" value="F:hydrolase activity"/>
    <property type="evidence" value="ECO:0007669"/>
    <property type="project" value="UniProtKB-KW"/>
</dbReference>